<dbReference type="PANTHER" id="PTHR47816">
    <property type="entry name" value="RIBOSOMAL RNA SMALL SUBUNIT METHYLTRANSFERASE C"/>
    <property type="match status" value="1"/>
</dbReference>
<dbReference type="InterPro" id="IPR029063">
    <property type="entry name" value="SAM-dependent_MTases_sf"/>
</dbReference>
<dbReference type="GO" id="GO:0032259">
    <property type="term" value="P:methylation"/>
    <property type="evidence" value="ECO:0007669"/>
    <property type="project" value="UniProtKB-KW"/>
</dbReference>
<organism evidence="4 5">
    <name type="scientific">Paenibacillus albiflavus</name>
    <dbReference type="NCBI Taxonomy" id="2545760"/>
    <lineage>
        <taxon>Bacteria</taxon>
        <taxon>Bacillati</taxon>
        <taxon>Bacillota</taxon>
        <taxon>Bacilli</taxon>
        <taxon>Bacillales</taxon>
        <taxon>Paenibacillaceae</taxon>
        <taxon>Paenibacillus</taxon>
    </lineage>
</organism>
<gene>
    <name evidence="4" type="ORF">E0485_24680</name>
</gene>
<dbReference type="Gene3D" id="3.40.50.150">
    <property type="entry name" value="Vaccinia Virus protein VP39"/>
    <property type="match status" value="1"/>
</dbReference>
<keyword evidence="2 4" id="KW-0808">Transferase</keyword>
<name>A0A4V2WMB2_9BACL</name>
<dbReference type="OrthoDB" id="9764961at2"/>
<dbReference type="AlphaFoldDB" id="A0A4V2WMB2"/>
<sequence length="198" mass="21895">MSEHYYSEKPTVCSDRHVIEATLRGKTYKFTTDAGVFSKKGVDFGSKLLIESMEFEDNARVLDVGCGYGPIGLSAATIAVNGFVTMIDMNQRALELVRMNAAANGIMNVKVLQSDALAAVKQEQFDVVLTNPPIRAGKETVHRIFTEAREALVPGGTLWVVIQKKQGSPSAYAKLEELFERVEEVTKDKGYRIFKAEK</sequence>
<dbReference type="PANTHER" id="PTHR47816:SF4">
    <property type="entry name" value="RIBOSOMAL RNA SMALL SUBUNIT METHYLTRANSFERASE C"/>
    <property type="match status" value="1"/>
</dbReference>
<proteinExistence type="predicted"/>
<dbReference type="CDD" id="cd02440">
    <property type="entry name" value="AdoMet_MTases"/>
    <property type="match status" value="1"/>
</dbReference>
<dbReference type="Pfam" id="PF05175">
    <property type="entry name" value="MTS"/>
    <property type="match status" value="1"/>
</dbReference>
<dbReference type="EMBL" id="SKFG01000081">
    <property type="protein sequence ID" value="TCZ67533.1"/>
    <property type="molecule type" value="Genomic_DNA"/>
</dbReference>
<dbReference type="GO" id="GO:0008757">
    <property type="term" value="F:S-adenosylmethionine-dependent methyltransferase activity"/>
    <property type="evidence" value="ECO:0007669"/>
    <property type="project" value="InterPro"/>
</dbReference>
<feature type="domain" description="Methyltransferase small" evidence="3">
    <location>
        <begin position="28"/>
        <end position="195"/>
    </location>
</feature>
<keyword evidence="5" id="KW-1185">Reference proteome</keyword>
<evidence type="ECO:0000259" key="3">
    <source>
        <dbReference type="Pfam" id="PF05175"/>
    </source>
</evidence>
<dbReference type="Proteomes" id="UP000295418">
    <property type="component" value="Unassembled WGS sequence"/>
</dbReference>
<dbReference type="RefSeq" id="WP_132420694.1">
    <property type="nucleotide sequence ID" value="NZ_SKFG01000081.1"/>
</dbReference>
<reference evidence="4 5" key="1">
    <citation type="submission" date="2019-03" db="EMBL/GenBank/DDBJ databases">
        <authorList>
            <person name="Kim M.K.M."/>
        </authorList>
    </citation>
    <scope>NUCLEOTIDE SEQUENCE [LARGE SCALE GENOMIC DNA]</scope>
    <source>
        <strain evidence="4 5">18JY21-1</strain>
    </source>
</reference>
<dbReference type="InterPro" id="IPR007848">
    <property type="entry name" value="Small_mtfrase_dom"/>
</dbReference>
<comment type="caution">
    <text evidence="4">The sequence shown here is derived from an EMBL/GenBank/DDBJ whole genome shotgun (WGS) entry which is preliminary data.</text>
</comment>
<evidence type="ECO:0000313" key="5">
    <source>
        <dbReference type="Proteomes" id="UP000295418"/>
    </source>
</evidence>
<evidence type="ECO:0000256" key="1">
    <source>
        <dbReference type="ARBA" id="ARBA00022603"/>
    </source>
</evidence>
<accession>A0A4V2WMB2</accession>
<keyword evidence="1 4" id="KW-0489">Methyltransferase</keyword>
<dbReference type="InterPro" id="IPR046977">
    <property type="entry name" value="RsmC/RlmG"/>
</dbReference>
<evidence type="ECO:0000313" key="4">
    <source>
        <dbReference type="EMBL" id="TCZ67533.1"/>
    </source>
</evidence>
<dbReference type="SUPFAM" id="SSF53335">
    <property type="entry name" value="S-adenosyl-L-methionine-dependent methyltransferases"/>
    <property type="match status" value="1"/>
</dbReference>
<evidence type="ECO:0000256" key="2">
    <source>
        <dbReference type="ARBA" id="ARBA00022679"/>
    </source>
</evidence>
<protein>
    <submittedName>
        <fullName evidence="4">Class I SAM-dependent methyltransferase</fullName>
    </submittedName>
</protein>